<keyword evidence="2" id="KW-1185">Reference proteome</keyword>
<name>A0A1I2I143_9ACTN</name>
<organism evidence="1 2">
    <name type="scientific">Actinacidiphila alni</name>
    <dbReference type="NCBI Taxonomy" id="380248"/>
    <lineage>
        <taxon>Bacteria</taxon>
        <taxon>Bacillati</taxon>
        <taxon>Actinomycetota</taxon>
        <taxon>Actinomycetes</taxon>
        <taxon>Kitasatosporales</taxon>
        <taxon>Streptomycetaceae</taxon>
        <taxon>Actinacidiphila</taxon>
    </lineage>
</organism>
<dbReference type="Proteomes" id="UP000199323">
    <property type="component" value="Unassembled WGS sequence"/>
</dbReference>
<accession>A0A1I2I143</accession>
<proteinExistence type="predicted"/>
<reference evidence="1 2" key="1">
    <citation type="submission" date="2016-10" db="EMBL/GenBank/DDBJ databases">
        <authorList>
            <person name="de Groot N.N."/>
        </authorList>
    </citation>
    <scope>NUCLEOTIDE SEQUENCE [LARGE SCALE GENOMIC DNA]</scope>
    <source>
        <strain evidence="1 2">CGMCC 4.3510</strain>
    </source>
</reference>
<gene>
    <name evidence="1" type="ORF">SAMN05216251_112110</name>
</gene>
<dbReference type="AlphaFoldDB" id="A0A1I2I143"/>
<evidence type="ECO:0000313" key="1">
    <source>
        <dbReference type="EMBL" id="SFF35944.1"/>
    </source>
</evidence>
<dbReference type="STRING" id="380248.SAMN05216251_112110"/>
<sequence length="299" mass="33047">MAESGRSVDIVRITLFLERSSYRPGEEGTAAVQQEIDFRSGHLCVDTDPALCVPCQERLDRQLALLPRVYGELEVALVPAPDSGDRLTGTARPGIPLNGPAVEARAAIRGTLASWADLIVEGRTVRLPLRTVPALAAFLRRHLGWLAVHPAAEDAATEIDALVQRSLRIARPRHDRRIPVGPCIANGCRGRLTAVARDPGSALPSAVECDADPTHTWPPERWRALYRNLPARPTGLSAREISTAWRIPAGTVHWLADEHQWRRSRDGRQVYYAQEDVLDTLGRDRLESRGRLERDSTSP</sequence>
<protein>
    <submittedName>
        <fullName evidence="1">Uncharacterized protein</fullName>
    </submittedName>
</protein>
<dbReference type="EMBL" id="FONG01000012">
    <property type="protein sequence ID" value="SFF35944.1"/>
    <property type="molecule type" value="Genomic_DNA"/>
</dbReference>
<evidence type="ECO:0000313" key="2">
    <source>
        <dbReference type="Proteomes" id="UP000199323"/>
    </source>
</evidence>